<name>A0A835BR24_9POAL</name>
<feature type="region of interest" description="Disordered" evidence="1">
    <location>
        <begin position="1"/>
        <end position="34"/>
    </location>
</feature>
<feature type="compositionally biased region" description="Polar residues" evidence="1">
    <location>
        <begin position="352"/>
        <end position="364"/>
    </location>
</feature>
<dbReference type="GO" id="GO:0003700">
    <property type="term" value="F:DNA-binding transcription factor activity"/>
    <property type="evidence" value="ECO:0007669"/>
    <property type="project" value="TreeGrafter"/>
</dbReference>
<evidence type="ECO:0000256" key="1">
    <source>
        <dbReference type="SAM" id="MobiDB-lite"/>
    </source>
</evidence>
<dbReference type="Proteomes" id="UP000636709">
    <property type="component" value="Unassembled WGS sequence"/>
</dbReference>
<dbReference type="EMBL" id="JACEFO010001748">
    <property type="protein sequence ID" value="KAF8711537.1"/>
    <property type="molecule type" value="Genomic_DNA"/>
</dbReference>
<dbReference type="GO" id="GO:0005634">
    <property type="term" value="C:nucleus"/>
    <property type="evidence" value="ECO:0007669"/>
    <property type="project" value="TreeGrafter"/>
</dbReference>
<evidence type="ECO:0000313" key="2">
    <source>
        <dbReference type="EMBL" id="KAF8711537.1"/>
    </source>
</evidence>
<organism evidence="2 3">
    <name type="scientific">Digitaria exilis</name>
    <dbReference type="NCBI Taxonomy" id="1010633"/>
    <lineage>
        <taxon>Eukaryota</taxon>
        <taxon>Viridiplantae</taxon>
        <taxon>Streptophyta</taxon>
        <taxon>Embryophyta</taxon>
        <taxon>Tracheophyta</taxon>
        <taxon>Spermatophyta</taxon>
        <taxon>Magnoliopsida</taxon>
        <taxon>Liliopsida</taxon>
        <taxon>Poales</taxon>
        <taxon>Poaceae</taxon>
        <taxon>PACMAD clade</taxon>
        <taxon>Panicoideae</taxon>
        <taxon>Panicodae</taxon>
        <taxon>Paniceae</taxon>
        <taxon>Anthephorinae</taxon>
        <taxon>Digitaria</taxon>
    </lineage>
</organism>
<protein>
    <submittedName>
        <fullName evidence="2">Uncharacterized protein</fullName>
    </submittedName>
</protein>
<gene>
    <name evidence="2" type="ORF">HU200_028981</name>
</gene>
<feature type="region of interest" description="Disordered" evidence="1">
    <location>
        <begin position="352"/>
        <end position="404"/>
    </location>
</feature>
<feature type="compositionally biased region" description="Polar residues" evidence="1">
    <location>
        <begin position="389"/>
        <end position="404"/>
    </location>
</feature>
<dbReference type="PANTHER" id="PTHR13690">
    <property type="entry name" value="TRANSCRIPTION FACTOR POSF21-RELATED"/>
    <property type="match status" value="1"/>
</dbReference>
<dbReference type="PANTHER" id="PTHR13690:SF80">
    <property type="entry name" value="BZIP TRANSCRIPTION FACTOR FAMILY PROTEIN-RELATED"/>
    <property type="match status" value="1"/>
</dbReference>
<reference evidence="2" key="1">
    <citation type="submission" date="2020-07" db="EMBL/GenBank/DDBJ databases">
        <title>Genome sequence and genetic diversity analysis of an under-domesticated orphan crop, white fonio (Digitaria exilis).</title>
        <authorList>
            <person name="Bennetzen J.L."/>
            <person name="Chen S."/>
            <person name="Ma X."/>
            <person name="Wang X."/>
            <person name="Yssel A.E.J."/>
            <person name="Chaluvadi S.R."/>
            <person name="Johnson M."/>
            <person name="Gangashetty P."/>
            <person name="Hamidou F."/>
            <person name="Sanogo M.D."/>
            <person name="Zwaenepoel A."/>
            <person name="Wallace J."/>
            <person name="Van De Peer Y."/>
            <person name="Van Deynze A."/>
        </authorList>
    </citation>
    <scope>NUCLEOTIDE SEQUENCE</scope>
    <source>
        <tissue evidence="2">Leaves</tissue>
    </source>
</reference>
<feature type="compositionally biased region" description="Low complexity" evidence="1">
    <location>
        <begin position="20"/>
        <end position="32"/>
    </location>
</feature>
<dbReference type="OrthoDB" id="721225at2759"/>
<sequence>MNGSDGGAIPINYRTSMSSQQQAQQQHWQPTQNNTSFVQQQANNQQLPLLPAFTAMLQLNSSSGGSYPWNCQDSMSITQAQLLAPQQGLGEPNNTFPGIVQQEQYLHIPLLPSYTDKLQQNSISGPSAWRTAGGNSSGQAWAAAMPPALCNNYSVFGTNSSGSSSSSASASMPWNMSSSSMEYSNALKNLGLGFMENPSSSRLPPRPPSFNVGAGASSSTLWRGAHGDFFSEADMEAISKDKILKKIVSTDPQRVKRILSNRDSVAKLNSQKMNRVLDLQRMFEALRQRDCMQLSTQASVTTADHNTQDSEMRFKQMLNEQASLNEAVSGQLQPAIQSLAVLQFNMLGANANGTQDPMRSQTAGENGWHADGLYTPENSNRNDLRGSHQLPTQVQTPQHEQQLHQATDDEFVMGQPQKPWNF</sequence>
<dbReference type="AlphaFoldDB" id="A0A835BR24"/>
<proteinExistence type="predicted"/>
<accession>A0A835BR24</accession>
<keyword evidence="3" id="KW-1185">Reference proteome</keyword>
<evidence type="ECO:0000313" key="3">
    <source>
        <dbReference type="Proteomes" id="UP000636709"/>
    </source>
</evidence>
<comment type="caution">
    <text evidence="2">The sequence shown here is derived from an EMBL/GenBank/DDBJ whole genome shotgun (WGS) entry which is preliminary data.</text>
</comment>